<dbReference type="SMART" id="SM00268">
    <property type="entry name" value="ACTIN"/>
    <property type="match status" value="1"/>
</dbReference>
<keyword evidence="4" id="KW-1185">Reference proteome</keyword>
<dbReference type="Gene3D" id="3.90.640.10">
    <property type="entry name" value="Actin, Chain A, domain 4"/>
    <property type="match status" value="1"/>
</dbReference>
<dbReference type="Pfam" id="PF00022">
    <property type="entry name" value="Actin"/>
    <property type="match status" value="2"/>
</dbReference>
<reference evidence="3 4" key="1">
    <citation type="journal article" date="2019" name="PLoS ONE">
        <title>Genomic analyses reveal an absence of contemporary introgressive admixture between fin whales and blue whales, despite known hybrids.</title>
        <authorList>
            <person name="Westbury M.V."/>
            <person name="Petersen B."/>
            <person name="Lorenzen E.D."/>
        </authorList>
    </citation>
    <scope>NUCLEOTIDE SEQUENCE [LARGE SCALE GENOMIC DNA]</scope>
    <source>
        <strain evidence="3">FinWhale-01</strain>
    </source>
</reference>
<dbReference type="AlphaFoldDB" id="A0A643BN78"/>
<proteinExistence type="inferred from homology"/>
<gene>
    <name evidence="3" type="ORF">E2I00_017618</name>
</gene>
<name>A0A643BN78_BALPH</name>
<dbReference type="InterPro" id="IPR043129">
    <property type="entry name" value="ATPase_NBD"/>
</dbReference>
<evidence type="ECO:0000313" key="4">
    <source>
        <dbReference type="Proteomes" id="UP000437017"/>
    </source>
</evidence>
<dbReference type="FunFam" id="3.30.420.40:FF:000050">
    <property type="entry name" value="Actin, alpha skeletal muscle"/>
    <property type="match status" value="1"/>
</dbReference>
<evidence type="ECO:0000256" key="2">
    <source>
        <dbReference type="RuleBase" id="RU000487"/>
    </source>
</evidence>
<dbReference type="PRINTS" id="PR00190">
    <property type="entry name" value="ACTIN"/>
</dbReference>
<sequence>MSGETGPRHVISSVTGHPKFNMALPEANRKNYTVGGKALFKYGALHLHYPIERGLVTRWDDMEKLWKYLFEWELGVKPCRQPVLMTEPSLNPRETREKTAKVMFETFSVPAFYLSNHVVVLVDDIKEALCYVALEPEKELCKKPEEVLREYKLPDGNVIHLGDQLYQVAEILFAPDQLGVHNPGLSKMVSSSIMKCDTDIQKNLFAEIVLSGGTTLFPGLEKRLMKELEQLAFRGTPIKITASPDGCFSKWIGASIVTSLSSFKQMWITSADFMEFGTYVA</sequence>
<comment type="caution">
    <text evidence="3">The sequence shown here is derived from an EMBL/GenBank/DDBJ whole genome shotgun (WGS) entry which is preliminary data.</text>
</comment>
<accession>A0A643BN78</accession>
<dbReference type="PANTHER" id="PTHR11937">
    <property type="entry name" value="ACTIN"/>
    <property type="match status" value="1"/>
</dbReference>
<dbReference type="EMBL" id="SGJD01007459">
    <property type="protein sequence ID" value="KAB0389417.1"/>
    <property type="molecule type" value="Genomic_DNA"/>
</dbReference>
<dbReference type="Gene3D" id="3.30.420.40">
    <property type="match status" value="2"/>
</dbReference>
<dbReference type="OrthoDB" id="10053773at2759"/>
<evidence type="ECO:0000313" key="3">
    <source>
        <dbReference type="EMBL" id="KAB0389417.1"/>
    </source>
</evidence>
<dbReference type="InterPro" id="IPR004000">
    <property type="entry name" value="Actin"/>
</dbReference>
<dbReference type="SUPFAM" id="SSF53067">
    <property type="entry name" value="Actin-like ATPase domain"/>
    <property type="match status" value="2"/>
</dbReference>
<dbReference type="Proteomes" id="UP000437017">
    <property type="component" value="Unassembled WGS sequence"/>
</dbReference>
<protein>
    <recommendedName>
        <fullName evidence="5">Actin-related protein T1</fullName>
    </recommendedName>
</protein>
<organism evidence="3 4">
    <name type="scientific">Balaenoptera physalus</name>
    <name type="common">Fin whale</name>
    <name type="synonym">Balaena physalus</name>
    <dbReference type="NCBI Taxonomy" id="9770"/>
    <lineage>
        <taxon>Eukaryota</taxon>
        <taxon>Metazoa</taxon>
        <taxon>Chordata</taxon>
        <taxon>Craniata</taxon>
        <taxon>Vertebrata</taxon>
        <taxon>Euteleostomi</taxon>
        <taxon>Mammalia</taxon>
        <taxon>Eutheria</taxon>
        <taxon>Laurasiatheria</taxon>
        <taxon>Artiodactyla</taxon>
        <taxon>Whippomorpha</taxon>
        <taxon>Cetacea</taxon>
        <taxon>Mysticeti</taxon>
        <taxon>Balaenopteridae</taxon>
        <taxon>Balaenoptera</taxon>
    </lineage>
</organism>
<evidence type="ECO:0008006" key="5">
    <source>
        <dbReference type="Google" id="ProtNLM"/>
    </source>
</evidence>
<comment type="similarity">
    <text evidence="1 2">Belongs to the actin family.</text>
</comment>
<evidence type="ECO:0000256" key="1">
    <source>
        <dbReference type="ARBA" id="ARBA00006752"/>
    </source>
</evidence>